<evidence type="ECO:0000256" key="1">
    <source>
        <dbReference type="ARBA" id="ARBA00004651"/>
    </source>
</evidence>
<evidence type="ECO:0000313" key="9">
    <source>
        <dbReference type="Proteomes" id="UP000233249"/>
    </source>
</evidence>
<proteinExistence type="predicted"/>
<accession>A0A2N0X7C2</accession>
<evidence type="ECO:0000256" key="6">
    <source>
        <dbReference type="SAM" id="Phobius"/>
    </source>
</evidence>
<organism evidence="8 9">
    <name type="scientific">Corynebacterium mastitidis</name>
    <dbReference type="NCBI Taxonomy" id="161890"/>
    <lineage>
        <taxon>Bacteria</taxon>
        <taxon>Bacillati</taxon>
        <taxon>Actinomycetota</taxon>
        <taxon>Actinomycetes</taxon>
        <taxon>Mycobacteriales</taxon>
        <taxon>Corynebacteriaceae</taxon>
        <taxon>Corynebacterium</taxon>
    </lineage>
</organism>
<dbReference type="OrthoDB" id="4429818at2"/>
<evidence type="ECO:0000313" key="8">
    <source>
        <dbReference type="EMBL" id="PKF68606.1"/>
    </source>
</evidence>
<comment type="caution">
    <text evidence="8">The sequence shown here is derived from an EMBL/GenBank/DDBJ whole genome shotgun (WGS) entry which is preliminary data.</text>
</comment>
<feature type="transmembrane region" description="Helical" evidence="6">
    <location>
        <begin position="9"/>
        <end position="29"/>
    </location>
</feature>
<gene>
    <name evidence="8" type="ORF">CXB45_06260</name>
</gene>
<keyword evidence="4 6" id="KW-1133">Transmembrane helix</keyword>
<sequence length="73" mass="7984">MFNIGITELLLLLPLLAAVVLPIVALVVLFRDKRPGSETAIWALVILVATYLGPLVYLVWRTRERPGTAAPTS</sequence>
<dbReference type="InterPro" id="IPR027379">
    <property type="entry name" value="CLS_N"/>
</dbReference>
<evidence type="ECO:0000259" key="7">
    <source>
        <dbReference type="Pfam" id="PF13396"/>
    </source>
</evidence>
<evidence type="ECO:0000256" key="2">
    <source>
        <dbReference type="ARBA" id="ARBA00022475"/>
    </source>
</evidence>
<name>A0A2N0X7C2_9CORY</name>
<evidence type="ECO:0000256" key="3">
    <source>
        <dbReference type="ARBA" id="ARBA00022692"/>
    </source>
</evidence>
<keyword evidence="5 6" id="KW-0472">Membrane</keyword>
<dbReference type="AlphaFoldDB" id="A0A2N0X7C2"/>
<comment type="subcellular location">
    <subcellularLocation>
        <location evidence="1">Cell membrane</location>
        <topology evidence="1">Multi-pass membrane protein</topology>
    </subcellularLocation>
</comment>
<protein>
    <submittedName>
        <fullName evidence="8">Transcriptional regulator</fullName>
    </submittedName>
</protein>
<feature type="transmembrane region" description="Helical" evidence="6">
    <location>
        <begin position="41"/>
        <end position="60"/>
    </location>
</feature>
<dbReference type="EMBL" id="PJAF01000015">
    <property type="protein sequence ID" value="PKF68606.1"/>
    <property type="molecule type" value="Genomic_DNA"/>
</dbReference>
<feature type="domain" description="Cardiolipin synthase N-terminal" evidence="7">
    <location>
        <begin position="20"/>
        <end position="61"/>
    </location>
</feature>
<keyword evidence="2" id="KW-1003">Cell membrane</keyword>
<keyword evidence="3 6" id="KW-0812">Transmembrane</keyword>
<dbReference type="RefSeq" id="WP_101173684.1">
    <property type="nucleotide sequence ID" value="NZ_JAKRKB010000015.1"/>
</dbReference>
<dbReference type="STRING" id="1121365.GCA_000375365_02102"/>
<dbReference type="Proteomes" id="UP000233249">
    <property type="component" value="Unassembled WGS sequence"/>
</dbReference>
<evidence type="ECO:0000256" key="4">
    <source>
        <dbReference type="ARBA" id="ARBA00022989"/>
    </source>
</evidence>
<reference evidence="8 9" key="1">
    <citation type="submission" date="2017-12" db="EMBL/GenBank/DDBJ databases">
        <title>Corynebacterium mastitidis 16-1433 Genome.</title>
        <authorList>
            <person name="Gulvik C.A."/>
        </authorList>
    </citation>
    <scope>NUCLEOTIDE SEQUENCE [LARGE SCALE GENOMIC DNA]</scope>
    <source>
        <strain evidence="8 9">16-1433</strain>
    </source>
</reference>
<evidence type="ECO:0000256" key="5">
    <source>
        <dbReference type="ARBA" id="ARBA00023136"/>
    </source>
</evidence>
<dbReference type="Pfam" id="PF13396">
    <property type="entry name" value="PLDc_N"/>
    <property type="match status" value="1"/>
</dbReference>
<dbReference type="GO" id="GO:0005886">
    <property type="term" value="C:plasma membrane"/>
    <property type="evidence" value="ECO:0007669"/>
    <property type="project" value="UniProtKB-SubCell"/>
</dbReference>